<dbReference type="Gene3D" id="1.10.10.10">
    <property type="entry name" value="Winged helix-like DNA-binding domain superfamily/Winged helix DNA-binding domain"/>
    <property type="match status" value="1"/>
</dbReference>
<proteinExistence type="inferred from homology"/>
<dbReference type="InterPro" id="IPR036390">
    <property type="entry name" value="WH_DNA-bd_sf"/>
</dbReference>
<sequence>MEIRQLKTLVNILDFGGFAAAGDALGLTQSAISLQIKALEAEFGEVLFDRSKRPPLPTAKAIALAQKSREILRLCNDLGEMSKEQLSGSLQLGAHASVQRTLVPVALKQLLSEHPNLFVSVTTGLSDELSRSVYRGVLDAAIVSEPTKLPTGMSWNPFASEELVVIAQKKAKGKTAIEVLENNPYIRFKRTSWLGELINTEIKDLGIKVKTAVETDHIGSIWEMVSCGLGVAIVPSNIVEHEIKGAVGGKKKITNSLSIQSPHENLRPRNIRTFTLGTNPMRLTTGLIERTADPKAHLIAALYGALQD</sequence>
<evidence type="ECO:0000256" key="3">
    <source>
        <dbReference type="ARBA" id="ARBA00023125"/>
    </source>
</evidence>
<evidence type="ECO:0000256" key="4">
    <source>
        <dbReference type="ARBA" id="ARBA00023163"/>
    </source>
</evidence>
<accession>A0A4R1EWZ2</accession>
<reference evidence="6 7" key="1">
    <citation type="submission" date="2019-03" db="EMBL/GenBank/DDBJ databases">
        <title>Genomic Encyclopedia of Type Strains, Phase IV (KMG-IV): sequencing the most valuable type-strain genomes for metagenomic binning, comparative biology and taxonomic classification.</title>
        <authorList>
            <person name="Goeker M."/>
        </authorList>
    </citation>
    <scope>NUCLEOTIDE SEQUENCE [LARGE SCALE GENOMIC DNA]</scope>
    <source>
        <strain evidence="6 7">DSM 24830</strain>
    </source>
</reference>
<evidence type="ECO:0000259" key="5">
    <source>
        <dbReference type="PROSITE" id="PS50931"/>
    </source>
</evidence>
<keyword evidence="4" id="KW-0804">Transcription</keyword>
<dbReference type="PROSITE" id="PS50931">
    <property type="entry name" value="HTH_LYSR"/>
    <property type="match status" value="1"/>
</dbReference>
<dbReference type="SUPFAM" id="SSF46785">
    <property type="entry name" value="Winged helix' DNA-binding domain"/>
    <property type="match status" value="1"/>
</dbReference>
<protein>
    <submittedName>
        <fullName evidence="6">DNA-binding transcriptional LysR family regulator</fullName>
    </submittedName>
</protein>
<evidence type="ECO:0000256" key="1">
    <source>
        <dbReference type="ARBA" id="ARBA00009437"/>
    </source>
</evidence>
<dbReference type="AlphaFoldDB" id="A0A4R1EWZ2"/>
<dbReference type="Pfam" id="PF03466">
    <property type="entry name" value="LysR_substrate"/>
    <property type="match status" value="1"/>
</dbReference>
<keyword evidence="7" id="KW-1185">Reference proteome</keyword>
<dbReference type="Pfam" id="PF00126">
    <property type="entry name" value="HTH_1"/>
    <property type="match status" value="1"/>
</dbReference>
<dbReference type="PANTHER" id="PTHR30419">
    <property type="entry name" value="HTH-TYPE TRANSCRIPTIONAL REGULATOR YBHD"/>
    <property type="match status" value="1"/>
</dbReference>
<evidence type="ECO:0000313" key="7">
    <source>
        <dbReference type="Proteomes" id="UP000294887"/>
    </source>
</evidence>
<dbReference type="InterPro" id="IPR050950">
    <property type="entry name" value="HTH-type_LysR_regulators"/>
</dbReference>
<dbReference type="EMBL" id="SMFQ01000004">
    <property type="protein sequence ID" value="TCJ84474.1"/>
    <property type="molecule type" value="Genomic_DNA"/>
</dbReference>
<dbReference type="InterPro" id="IPR036388">
    <property type="entry name" value="WH-like_DNA-bd_sf"/>
</dbReference>
<dbReference type="SUPFAM" id="SSF53850">
    <property type="entry name" value="Periplasmic binding protein-like II"/>
    <property type="match status" value="1"/>
</dbReference>
<dbReference type="InterPro" id="IPR005119">
    <property type="entry name" value="LysR_subst-bd"/>
</dbReference>
<gene>
    <name evidence="6" type="ORF">EV695_2431</name>
</gene>
<dbReference type="GO" id="GO:0005829">
    <property type="term" value="C:cytosol"/>
    <property type="evidence" value="ECO:0007669"/>
    <property type="project" value="TreeGrafter"/>
</dbReference>
<organism evidence="6 7">
    <name type="scientific">Cocleimonas flava</name>
    <dbReference type="NCBI Taxonomy" id="634765"/>
    <lineage>
        <taxon>Bacteria</taxon>
        <taxon>Pseudomonadati</taxon>
        <taxon>Pseudomonadota</taxon>
        <taxon>Gammaproteobacteria</taxon>
        <taxon>Thiotrichales</taxon>
        <taxon>Thiotrichaceae</taxon>
        <taxon>Cocleimonas</taxon>
    </lineage>
</organism>
<dbReference type="RefSeq" id="WP_165874698.1">
    <property type="nucleotide sequence ID" value="NZ_BAAAFU010000006.1"/>
</dbReference>
<dbReference type="PRINTS" id="PR00039">
    <property type="entry name" value="HTHLYSR"/>
</dbReference>
<dbReference type="GO" id="GO:0003677">
    <property type="term" value="F:DNA binding"/>
    <property type="evidence" value="ECO:0007669"/>
    <property type="project" value="UniProtKB-KW"/>
</dbReference>
<dbReference type="GO" id="GO:0003700">
    <property type="term" value="F:DNA-binding transcription factor activity"/>
    <property type="evidence" value="ECO:0007669"/>
    <property type="project" value="InterPro"/>
</dbReference>
<name>A0A4R1EWZ2_9GAMM</name>
<evidence type="ECO:0000313" key="6">
    <source>
        <dbReference type="EMBL" id="TCJ84474.1"/>
    </source>
</evidence>
<comment type="caution">
    <text evidence="6">The sequence shown here is derived from an EMBL/GenBank/DDBJ whole genome shotgun (WGS) entry which is preliminary data.</text>
</comment>
<dbReference type="Proteomes" id="UP000294887">
    <property type="component" value="Unassembled WGS sequence"/>
</dbReference>
<keyword evidence="3 6" id="KW-0238">DNA-binding</keyword>
<feature type="domain" description="HTH lysR-type" evidence="5">
    <location>
        <begin position="1"/>
        <end position="58"/>
    </location>
</feature>
<keyword evidence="2" id="KW-0805">Transcription regulation</keyword>
<dbReference type="Gene3D" id="3.40.190.290">
    <property type="match status" value="1"/>
</dbReference>
<comment type="similarity">
    <text evidence="1">Belongs to the LysR transcriptional regulatory family.</text>
</comment>
<evidence type="ECO:0000256" key="2">
    <source>
        <dbReference type="ARBA" id="ARBA00023015"/>
    </source>
</evidence>
<dbReference type="InterPro" id="IPR000847">
    <property type="entry name" value="LysR_HTH_N"/>
</dbReference>